<feature type="non-terminal residue" evidence="1">
    <location>
        <position position="1"/>
    </location>
</feature>
<accession>A0A7R9BSL1</accession>
<proteinExistence type="predicted"/>
<dbReference type="Proteomes" id="UP000678499">
    <property type="component" value="Unassembled WGS sequence"/>
</dbReference>
<sequence>MQIRSDSLVILAVDRSGSTQNAQSYWKAVKQKFTQIINMDPCAEILYIVWDTMAVQVTEENFLKCVESMDGVGGTCLASLCQFLSRFLRSNETKPVHLHICTDGQISTEDVHYSDSLLANVEFHTVDVCIEQTSHLGVDVSVAIPFLRNSKYTVTANGTLAMQGNSKIPLYPIIKTLEDFLHVKDELWHRYYPKFVGLQHLTPELQHFKSWLITTKKECIKAAAPRGIHKLLRLLQDGKEDEAVDILRLGKPCDDPSPEESIEAHFAPLVNLTSQIKFPLATYLKYPVSRVARRPNADFIQKVDLWGDFNTGESLETLCNITGEMDIPVLMIRKCDAGLFNSLEPACIDYMVTMPLDTLLSSKACNKLASILDFPIGYKAYFQWVHTGGHNTSPYTRESIVGCIPISSHPKLIAYSNNMISHLFWGGKKVGTPVLWMWVLYFVIQEHKACEYLRSSHQDFIKVFLKVIVKRSCEEMTRLGMSGLGNFPATPVPVKELIHGAKQAIGETIGHTSLPDTMGHFEHVLNHLPVDEE</sequence>
<gene>
    <name evidence="1" type="ORF">NMOB1V02_LOCUS8468</name>
</gene>
<keyword evidence="2" id="KW-1185">Reference proteome</keyword>
<dbReference type="OrthoDB" id="8120898at2759"/>
<name>A0A7R9BSL1_9CRUS</name>
<dbReference type="EMBL" id="OA884453">
    <property type="protein sequence ID" value="CAD7280811.1"/>
    <property type="molecule type" value="Genomic_DNA"/>
</dbReference>
<evidence type="ECO:0000313" key="2">
    <source>
        <dbReference type="Proteomes" id="UP000678499"/>
    </source>
</evidence>
<dbReference type="AlphaFoldDB" id="A0A7R9BSL1"/>
<protein>
    <submittedName>
        <fullName evidence="1">Uncharacterized protein</fullName>
    </submittedName>
</protein>
<reference evidence="1" key="1">
    <citation type="submission" date="2020-11" db="EMBL/GenBank/DDBJ databases">
        <authorList>
            <person name="Tran Van P."/>
        </authorList>
    </citation>
    <scope>NUCLEOTIDE SEQUENCE</scope>
</reference>
<evidence type="ECO:0000313" key="1">
    <source>
        <dbReference type="EMBL" id="CAD7280811.1"/>
    </source>
</evidence>
<organism evidence="1">
    <name type="scientific">Notodromas monacha</name>
    <dbReference type="NCBI Taxonomy" id="399045"/>
    <lineage>
        <taxon>Eukaryota</taxon>
        <taxon>Metazoa</taxon>
        <taxon>Ecdysozoa</taxon>
        <taxon>Arthropoda</taxon>
        <taxon>Crustacea</taxon>
        <taxon>Oligostraca</taxon>
        <taxon>Ostracoda</taxon>
        <taxon>Podocopa</taxon>
        <taxon>Podocopida</taxon>
        <taxon>Cypridocopina</taxon>
        <taxon>Cypridoidea</taxon>
        <taxon>Cyprididae</taxon>
        <taxon>Notodromas</taxon>
    </lineage>
</organism>
<dbReference type="EMBL" id="CAJPEX010002416">
    <property type="protein sequence ID" value="CAG0920963.1"/>
    <property type="molecule type" value="Genomic_DNA"/>
</dbReference>